<keyword evidence="1" id="KW-0812">Transmembrane</keyword>
<feature type="transmembrane region" description="Helical" evidence="1">
    <location>
        <begin position="926"/>
        <end position="943"/>
    </location>
</feature>
<keyword evidence="1" id="KW-1133">Transmembrane helix</keyword>
<feature type="transmembrane region" description="Helical" evidence="1">
    <location>
        <begin position="955"/>
        <end position="973"/>
    </location>
</feature>
<dbReference type="PANTHER" id="PTHR38434">
    <property type="entry name" value="BLL2549 PROTEIN"/>
    <property type="match status" value="1"/>
</dbReference>
<feature type="transmembrane region" description="Helical" evidence="1">
    <location>
        <begin position="234"/>
        <end position="253"/>
    </location>
</feature>
<feature type="transmembrane region" description="Helical" evidence="1">
    <location>
        <begin position="473"/>
        <end position="491"/>
    </location>
</feature>
<feature type="transmembrane region" description="Helical" evidence="1">
    <location>
        <begin position="800"/>
        <end position="821"/>
    </location>
</feature>
<feature type="transmembrane region" description="Helical" evidence="1">
    <location>
        <begin position="734"/>
        <end position="755"/>
    </location>
</feature>
<evidence type="ECO:0000256" key="1">
    <source>
        <dbReference type="SAM" id="Phobius"/>
    </source>
</evidence>
<dbReference type="PIRSF" id="PIRSF035905">
    <property type="entry name" value="UCP035905_mp"/>
    <property type="match status" value="1"/>
</dbReference>
<feature type="transmembrane region" description="Helical" evidence="1">
    <location>
        <begin position="525"/>
        <end position="541"/>
    </location>
</feature>
<feature type="transmembrane region" description="Helical" evidence="1">
    <location>
        <begin position="314"/>
        <end position="332"/>
    </location>
</feature>
<proteinExistence type="predicted"/>
<feature type="transmembrane region" description="Helical" evidence="1">
    <location>
        <begin position="865"/>
        <end position="881"/>
    </location>
</feature>
<sequence length="986" mass="104637">MIILRVARQDREQPMFILFVGLVIGFVLLMDARSKISRLQTRVNLLEQGGSFESAAPLRVEASETPVAPEPINLELKPIPVEIPAIAQPQITPDRVHSFAPDPKPKQSWSFNFEDLFGRRLPIWAGGITLAIAGVLIAKYAIDAGVMKIFTPWVRVVGGLLFSAGLIAGAELASRHEKYVNDPRIRQALSGAGIATLYATVLVAANVYALIGPFAAFVALAAVTAGALALSIRFGAPSAVLGLAGGLAAPAMVGGMQPNVPMLAVYLALTIAGLAGVSRMQRWAWLGIIALAGGAGWSLWMIVASSALDTMASLSLGGLVLLLAIGLPMLVLNGPRATLFRSATTLVGAAQLALMVALGGFSMLNWGLFALLAAAGQWLNWRERGFAIVPTIGLVLSAALLIAWPDPALSDFVIVGLALALIHGGPLMLSVWKTPPVLQRMVELCGLALAVLMVPFVHYYPFFFHQTPRDMEFAWLSLGASLIPATALALGWTRDDRGGDRRFALATATTAILLGVAFCFATPDWLWPIGLAAIGASILFFGEQAKDVRTQTVAGVFAAIAVPLLAVTGIASFNDWERLAGIEHEITEPMAFVRWAFLAGVAVIFAIRARPGRVAKLAQIFATLLIYGAMAQILPVGLLPLVPPIALVCLAAVHSRIGWPQLAPASGTLGILITAWALWPAGIWLTGALASLGGVPMVLDPNTLTAAMIGKQLLIPALLVGVALWLWRAQMGQVALRVSATGAAIMGIIAVHALYRIGFASALGADFTRYGMTQRIMWEALLIGAGWGLSRGSGTFGRRLAAIMLIAAGALHTAWYTLLVYNPLWATQAVGGLPVINLIAPAFGLLFASVLLIRRMLPDRGERSFQWLIMILVAGFTWATLRQAFHGTLLVAPGVSGAEDILRSILAIGLAVGFLLWGIRTQSRDWRIASLVLLIGAVGKVFLFDASGLEGLMRIGSFIALGFSLIGIGWLYSRQLTHDAAAKITE</sequence>
<feature type="transmembrane region" description="Helical" evidence="1">
    <location>
        <begin position="153"/>
        <end position="174"/>
    </location>
</feature>
<keyword evidence="3" id="KW-1185">Reference proteome</keyword>
<feature type="transmembrane region" description="Helical" evidence="1">
    <location>
        <begin position="410"/>
        <end position="429"/>
    </location>
</feature>
<feature type="transmembrane region" description="Helical" evidence="1">
    <location>
        <begin position="503"/>
        <end position="519"/>
    </location>
</feature>
<feature type="transmembrane region" description="Helical" evidence="1">
    <location>
        <begin position="833"/>
        <end position="853"/>
    </location>
</feature>
<dbReference type="Proteomes" id="UP000276254">
    <property type="component" value="Chromosome"/>
</dbReference>
<keyword evidence="1" id="KW-0472">Membrane</keyword>
<dbReference type="Pfam" id="PF10101">
    <property type="entry name" value="DUF2339"/>
    <property type="match status" value="1"/>
</dbReference>
<feature type="transmembrane region" description="Helical" evidence="1">
    <location>
        <begin position="775"/>
        <end position="793"/>
    </location>
</feature>
<accession>A0A494TIN0</accession>
<feature type="transmembrane region" description="Helical" evidence="1">
    <location>
        <begin position="283"/>
        <end position="302"/>
    </location>
</feature>
<feature type="transmembrane region" description="Helical" evidence="1">
    <location>
        <begin position="386"/>
        <end position="404"/>
    </location>
</feature>
<feature type="transmembrane region" description="Helical" evidence="1">
    <location>
        <begin position="121"/>
        <end position="141"/>
    </location>
</feature>
<feature type="transmembrane region" description="Helical" evidence="1">
    <location>
        <begin position="901"/>
        <end position="919"/>
    </location>
</feature>
<protein>
    <submittedName>
        <fullName evidence="2">DUF2339 domain-containing protein</fullName>
    </submittedName>
</protein>
<feature type="transmembrane region" description="Helical" evidence="1">
    <location>
        <begin position="441"/>
        <end position="461"/>
    </location>
</feature>
<organism evidence="2 3">
    <name type="scientific">Sphingomonas paeninsulae</name>
    <dbReference type="NCBI Taxonomy" id="2319844"/>
    <lineage>
        <taxon>Bacteria</taxon>
        <taxon>Pseudomonadati</taxon>
        <taxon>Pseudomonadota</taxon>
        <taxon>Alphaproteobacteria</taxon>
        <taxon>Sphingomonadales</taxon>
        <taxon>Sphingomonadaceae</taxon>
        <taxon>Sphingomonas</taxon>
    </lineage>
</organism>
<feature type="transmembrane region" description="Helical" evidence="1">
    <location>
        <begin position="671"/>
        <end position="692"/>
    </location>
</feature>
<gene>
    <name evidence="2" type="ORF">D3Y57_06145</name>
</gene>
<feature type="transmembrane region" description="Helical" evidence="1">
    <location>
        <begin position="553"/>
        <end position="571"/>
    </location>
</feature>
<feature type="transmembrane region" description="Helical" evidence="1">
    <location>
        <begin position="614"/>
        <end position="635"/>
    </location>
</feature>
<dbReference type="PANTHER" id="PTHR38434:SF1">
    <property type="entry name" value="BLL2549 PROTEIN"/>
    <property type="match status" value="1"/>
</dbReference>
<feature type="transmembrane region" description="Helical" evidence="1">
    <location>
        <begin position="195"/>
        <end position="228"/>
    </location>
</feature>
<dbReference type="InterPro" id="IPR019286">
    <property type="entry name" value="DUF2339_TM"/>
</dbReference>
<name>A0A494TIN0_SPHPE</name>
<dbReference type="KEGG" id="spha:D3Y57_06145"/>
<feature type="transmembrane region" description="Helical" evidence="1">
    <location>
        <begin position="15"/>
        <end position="32"/>
    </location>
</feature>
<feature type="transmembrane region" description="Helical" evidence="1">
    <location>
        <begin position="704"/>
        <end position="727"/>
    </location>
</feature>
<feature type="transmembrane region" description="Helical" evidence="1">
    <location>
        <begin position="591"/>
        <end position="607"/>
    </location>
</feature>
<dbReference type="AlphaFoldDB" id="A0A494TIN0"/>
<dbReference type="EMBL" id="CP032829">
    <property type="protein sequence ID" value="AYJ85631.1"/>
    <property type="molecule type" value="Genomic_DNA"/>
</dbReference>
<evidence type="ECO:0000313" key="2">
    <source>
        <dbReference type="EMBL" id="AYJ85631.1"/>
    </source>
</evidence>
<reference evidence="2 3" key="1">
    <citation type="submission" date="2018-09" db="EMBL/GenBank/DDBJ databases">
        <title>Sphingomonas peninsula sp. nov., isolated from fildes peninsula, Antarctic soil.</title>
        <authorList>
            <person name="Yingchao G."/>
        </authorList>
    </citation>
    <scope>NUCLEOTIDE SEQUENCE [LARGE SCALE GENOMIC DNA]</scope>
    <source>
        <strain evidence="2 3">YZ-8</strain>
    </source>
</reference>
<dbReference type="InterPro" id="IPR014600">
    <property type="entry name" value="UCP035905_mem"/>
</dbReference>
<feature type="transmembrane region" description="Helical" evidence="1">
    <location>
        <begin position="352"/>
        <end position="374"/>
    </location>
</feature>
<evidence type="ECO:0000313" key="3">
    <source>
        <dbReference type="Proteomes" id="UP000276254"/>
    </source>
</evidence>
<dbReference type="OrthoDB" id="5422830at2"/>